<comment type="caution">
    <text evidence="1">The sequence shown here is derived from an EMBL/GenBank/DDBJ whole genome shotgun (WGS) entry which is preliminary data.</text>
</comment>
<keyword evidence="2" id="KW-1185">Reference proteome</keyword>
<dbReference type="AlphaFoldDB" id="A0AAV4DK44"/>
<name>A0AAV4DK44_9GAST</name>
<sequence length="147" mass="16371">MIVCLATKELVCYLLNENPESPEGLACLLHSLISILARKSGDQCGKWKCHGQIILPRPAKSEEEIGQLNVRHRVPTIAGRPQAFWAPSNRALMLSSNLRQRRAGGVKVSLLPSTPDTFCTQMDPVVRVADRLQRLTRKQGRQSEDSD</sequence>
<evidence type="ECO:0000313" key="1">
    <source>
        <dbReference type="EMBL" id="GFO44251.1"/>
    </source>
</evidence>
<dbReference type="Proteomes" id="UP000735302">
    <property type="component" value="Unassembled WGS sequence"/>
</dbReference>
<proteinExistence type="predicted"/>
<protein>
    <submittedName>
        <fullName evidence="1">Uncharacterized protein</fullName>
    </submittedName>
</protein>
<accession>A0AAV4DK44</accession>
<gene>
    <name evidence="1" type="ORF">PoB_007075600</name>
</gene>
<dbReference type="EMBL" id="BLXT01007949">
    <property type="protein sequence ID" value="GFO44251.1"/>
    <property type="molecule type" value="Genomic_DNA"/>
</dbReference>
<evidence type="ECO:0000313" key="2">
    <source>
        <dbReference type="Proteomes" id="UP000735302"/>
    </source>
</evidence>
<reference evidence="1 2" key="1">
    <citation type="journal article" date="2021" name="Elife">
        <title>Chloroplast acquisition without the gene transfer in kleptoplastic sea slugs, Plakobranchus ocellatus.</title>
        <authorList>
            <person name="Maeda T."/>
            <person name="Takahashi S."/>
            <person name="Yoshida T."/>
            <person name="Shimamura S."/>
            <person name="Takaki Y."/>
            <person name="Nagai Y."/>
            <person name="Toyoda A."/>
            <person name="Suzuki Y."/>
            <person name="Arimoto A."/>
            <person name="Ishii H."/>
            <person name="Satoh N."/>
            <person name="Nishiyama T."/>
            <person name="Hasebe M."/>
            <person name="Maruyama T."/>
            <person name="Minagawa J."/>
            <person name="Obokata J."/>
            <person name="Shigenobu S."/>
        </authorList>
    </citation>
    <scope>NUCLEOTIDE SEQUENCE [LARGE SCALE GENOMIC DNA]</scope>
</reference>
<organism evidence="1 2">
    <name type="scientific">Plakobranchus ocellatus</name>
    <dbReference type="NCBI Taxonomy" id="259542"/>
    <lineage>
        <taxon>Eukaryota</taxon>
        <taxon>Metazoa</taxon>
        <taxon>Spiralia</taxon>
        <taxon>Lophotrochozoa</taxon>
        <taxon>Mollusca</taxon>
        <taxon>Gastropoda</taxon>
        <taxon>Heterobranchia</taxon>
        <taxon>Euthyneura</taxon>
        <taxon>Panpulmonata</taxon>
        <taxon>Sacoglossa</taxon>
        <taxon>Placobranchoidea</taxon>
        <taxon>Plakobranchidae</taxon>
        <taxon>Plakobranchus</taxon>
    </lineage>
</organism>